<dbReference type="Gene3D" id="3.40.50.2300">
    <property type="match status" value="1"/>
</dbReference>
<sequence length="121" mass="13237">MATFMIVDDSAVMRKNIRSMLESAGHEVVAEASDGREVLVNYVGSKPDIVTMDISMGNMNGIEALELLLKSYPTAKVIMVSAIGHKQQVLEAIKLGAKSYVVKPIEKARFLDIIDKVADQK</sequence>
<reference evidence="3 4" key="1">
    <citation type="submission" date="2020-04" db="EMBL/GenBank/DDBJ databases">
        <title>Genome sequencing of novel species.</title>
        <authorList>
            <person name="Heo J."/>
            <person name="Kim S.-J."/>
            <person name="Kim J.-S."/>
            <person name="Hong S.-B."/>
            <person name="Kwon S.-W."/>
        </authorList>
    </citation>
    <scope>NUCLEOTIDE SEQUENCE [LARGE SCALE GENOMIC DNA]</scope>
    <source>
        <strain evidence="3 4">MFER-1</strain>
    </source>
</reference>
<dbReference type="Proteomes" id="UP000502248">
    <property type="component" value="Chromosome"/>
</dbReference>
<dbReference type="PANTHER" id="PTHR43228">
    <property type="entry name" value="TWO-COMPONENT RESPONSE REGULATOR"/>
    <property type="match status" value="1"/>
</dbReference>
<evidence type="ECO:0000313" key="3">
    <source>
        <dbReference type="EMBL" id="QJD84899.1"/>
    </source>
</evidence>
<dbReference type="KEGG" id="cheb:HH215_18080"/>
<protein>
    <submittedName>
        <fullName evidence="3">Response regulator</fullName>
    </submittedName>
</protein>
<evidence type="ECO:0000313" key="4">
    <source>
        <dbReference type="Proteomes" id="UP000502248"/>
    </source>
</evidence>
<dbReference type="InterPro" id="IPR052048">
    <property type="entry name" value="ST_Response_Regulator"/>
</dbReference>
<gene>
    <name evidence="3" type="ORF">HH215_18080</name>
</gene>
<dbReference type="Pfam" id="PF00072">
    <property type="entry name" value="Response_reg"/>
    <property type="match status" value="1"/>
</dbReference>
<proteinExistence type="predicted"/>
<dbReference type="RefSeq" id="WP_169281175.1">
    <property type="nucleotide sequence ID" value="NZ_CP051680.1"/>
</dbReference>
<evidence type="ECO:0000259" key="2">
    <source>
        <dbReference type="PROSITE" id="PS50110"/>
    </source>
</evidence>
<dbReference type="GO" id="GO:0000160">
    <property type="term" value="P:phosphorelay signal transduction system"/>
    <property type="evidence" value="ECO:0007669"/>
    <property type="project" value="InterPro"/>
</dbReference>
<keyword evidence="1" id="KW-0597">Phosphoprotein</keyword>
<evidence type="ECO:0000256" key="1">
    <source>
        <dbReference type="PROSITE-ProRule" id="PRU00169"/>
    </source>
</evidence>
<dbReference type="SUPFAM" id="SSF52172">
    <property type="entry name" value="CheY-like"/>
    <property type="match status" value="1"/>
</dbReference>
<feature type="modified residue" description="4-aspartylphosphate" evidence="1">
    <location>
        <position position="53"/>
    </location>
</feature>
<accession>A0A7Z2VL35</accession>
<dbReference type="EMBL" id="CP051680">
    <property type="protein sequence ID" value="QJD84899.1"/>
    <property type="molecule type" value="Genomic_DNA"/>
</dbReference>
<dbReference type="PROSITE" id="PS50110">
    <property type="entry name" value="RESPONSE_REGULATORY"/>
    <property type="match status" value="1"/>
</dbReference>
<dbReference type="InterPro" id="IPR011006">
    <property type="entry name" value="CheY-like_superfamily"/>
</dbReference>
<dbReference type="SMART" id="SM00448">
    <property type="entry name" value="REC"/>
    <property type="match status" value="1"/>
</dbReference>
<feature type="domain" description="Response regulatory" evidence="2">
    <location>
        <begin position="3"/>
        <end position="118"/>
    </location>
</feature>
<dbReference type="InterPro" id="IPR001789">
    <property type="entry name" value="Sig_transdc_resp-reg_receiver"/>
</dbReference>
<keyword evidence="4" id="KW-1185">Reference proteome</keyword>
<dbReference type="PANTHER" id="PTHR43228:SF1">
    <property type="entry name" value="TWO-COMPONENT RESPONSE REGULATOR ARR22"/>
    <property type="match status" value="1"/>
</dbReference>
<organism evidence="3 4">
    <name type="scientific">Cohnella herbarum</name>
    <dbReference type="NCBI Taxonomy" id="2728023"/>
    <lineage>
        <taxon>Bacteria</taxon>
        <taxon>Bacillati</taxon>
        <taxon>Bacillota</taxon>
        <taxon>Bacilli</taxon>
        <taxon>Bacillales</taxon>
        <taxon>Paenibacillaceae</taxon>
        <taxon>Cohnella</taxon>
    </lineage>
</organism>
<dbReference type="AlphaFoldDB" id="A0A7Z2VL35"/>
<name>A0A7Z2VL35_9BACL</name>